<name>A0ABQ0JVT7_9BACT</name>
<reference evidence="2" key="1">
    <citation type="journal article" date="2015" name="Genome Announc.">
        <title>Draft Genome Sequence of an Anaerobic Ammonium-Oxidizing Bacterium, "Candidatus Brocadia sinica".</title>
        <authorList>
            <person name="Oshiki M."/>
            <person name="Shinyako-Hata K."/>
            <person name="Satoh H."/>
            <person name="Okabe S."/>
        </authorList>
    </citation>
    <scope>NUCLEOTIDE SEQUENCE [LARGE SCALE GENOMIC DNA]</scope>
    <source>
        <strain evidence="2">JPN1</strain>
    </source>
</reference>
<keyword evidence="2" id="KW-1185">Reference proteome</keyword>
<protein>
    <submittedName>
        <fullName evidence="1">Uncharacterized protein</fullName>
    </submittedName>
</protein>
<organism evidence="1 2">
    <name type="scientific">Candidatus Brocadia sinica JPN1</name>
    <dbReference type="NCBI Taxonomy" id="1197129"/>
    <lineage>
        <taxon>Bacteria</taxon>
        <taxon>Pseudomonadati</taxon>
        <taxon>Planctomycetota</taxon>
        <taxon>Candidatus Brocadiia</taxon>
        <taxon>Candidatus Brocadiales</taxon>
        <taxon>Candidatus Brocadiaceae</taxon>
        <taxon>Candidatus Brocadia</taxon>
    </lineage>
</organism>
<evidence type="ECO:0000313" key="2">
    <source>
        <dbReference type="Proteomes" id="UP000032309"/>
    </source>
</evidence>
<sequence length="79" mass="8771">MGHTLEIMAKYQTFSAIPVQDAGDDRNQCCLTAAGRANEHQQFSRTHLQIYATQGSDPGTPAPIRFGYTPAKHRNVIRI</sequence>
<comment type="caution">
    <text evidence="1">The sequence shown here is derived from an EMBL/GenBank/DDBJ whole genome shotgun (WGS) entry which is preliminary data.</text>
</comment>
<dbReference type="EMBL" id="BAFN01000001">
    <property type="protein sequence ID" value="GAN32732.1"/>
    <property type="molecule type" value="Genomic_DNA"/>
</dbReference>
<accession>A0ABQ0JVT7</accession>
<dbReference type="Proteomes" id="UP000032309">
    <property type="component" value="Unassembled WGS sequence"/>
</dbReference>
<proteinExistence type="predicted"/>
<evidence type="ECO:0000313" key="1">
    <source>
        <dbReference type="EMBL" id="GAN32732.1"/>
    </source>
</evidence>
<gene>
    <name evidence="1" type="ORF">BROSI_A1247</name>
</gene>